<comment type="caution">
    <text evidence="1">The sequence shown here is derived from an EMBL/GenBank/DDBJ whole genome shotgun (WGS) entry which is preliminary data.</text>
</comment>
<sequence length="117" mass="13113">MPRDKTSGILLRKTRRFGLCARAGTAGYELADEVARGAALKKKTAADYDRFPLSAVDEAYKVLSRVQMMPLLTQTLTGHGGFAQYLYKFKLKNSRTARVPLTNSKTYCTFWKNAQSL</sequence>
<reference evidence="1 2" key="1">
    <citation type="journal article" date="2019" name="Commun. Biol.">
        <title>The bagworm genome reveals a unique fibroin gene that provides high tensile strength.</title>
        <authorList>
            <person name="Kono N."/>
            <person name="Nakamura H."/>
            <person name="Ohtoshi R."/>
            <person name="Tomita M."/>
            <person name="Numata K."/>
            <person name="Arakawa K."/>
        </authorList>
    </citation>
    <scope>NUCLEOTIDE SEQUENCE [LARGE SCALE GENOMIC DNA]</scope>
</reference>
<gene>
    <name evidence="1" type="ORF">EVAR_34587_1</name>
</gene>
<protein>
    <submittedName>
        <fullName evidence="1">Uncharacterized protein</fullName>
    </submittedName>
</protein>
<dbReference type="OrthoDB" id="411823at2759"/>
<dbReference type="EMBL" id="BGZK01000336">
    <property type="protein sequence ID" value="GBP37552.1"/>
    <property type="molecule type" value="Genomic_DNA"/>
</dbReference>
<evidence type="ECO:0000313" key="2">
    <source>
        <dbReference type="Proteomes" id="UP000299102"/>
    </source>
</evidence>
<proteinExistence type="predicted"/>
<dbReference type="Proteomes" id="UP000299102">
    <property type="component" value="Unassembled WGS sequence"/>
</dbReference>
<dbReference type="AlphaFoldDB" id="A0A4C1VGT6"/>
<accession>A0A4C1VGT6</accession>
<keyword evidence="2" id="KW-1185">Reference proteome</keyword>
<evidence type="ECO:0000313" key="1">
    <source>
        <dbReference type="EMBL" id="GBP37552.1"/>
    </source>
</evidence>
<name>A0A4C1VGT6_EUMVA</name>
<organism evidence="1 2">
    <name type="scientific">Eumeta variegata</name>
    <name type="common">Bagworm moth</name>
    <name type="synonym">Eumeta japonica</name>
    <dbReference type="NCBI Taxonomy" id="151549"/>
    <lineage>
        <taxon>Eukaryota</taxon>
        <taxon>Metazoa</taxon>
        <taxon>Ecdysozoa</taxon>
        <taxon>Arthropoda</taxon>
        <taxon>Hexapoda</taxon>
        <taxon>Insecta</taxon>
        <taxon>Pterygota</taxon>
        <taxon>Neoptera</taxon>
        <taxon>Endopterygota</taxon>
        <taxon>Lepidoptera</taxon>
        <taxon>Glossata</taxon>
        <taxon>Ditrysia</taxon>
        <taxon>Tineoidea</taxon>
        <taxon>Psychidae</taxon>
        <taxon>Oiketicinae</taxon>
        <taxon>Eumeta</taxon>
    </lineage>
</organism>